<dbReference type="Pfam" id="PF00668">
    <property type="entry name" value="Condensation"/>
    <property type="match status" value="1"/>
</dbReference>
<keyword evidence="3" id="KW-0596">Phosphopantetheine</keyword>
<dbReference type="EMBL" id="PXOH01000009">
    <property type="protein sequence ID" value="PSF37376.1"/>
    <property type="molecule type" value="Genomic_DNA"/>
</dbReference>
<evidence type="ECO:0000256" key="2">
    <source>
        <dbReference type="ARBA" id="ARBA00006432"/>
    </source>
</evidence>
<evidence type="ECO:0000256" key="4">
    <source>
        <dbReference type="ARBA" id="ARBA00022553"/>
    </source>
</evidence>
<dbReference type="NCBIfam" id="TIGR01733">
    <property type="entry name" value="AA-adenyl-dom"/>
    <property type="match status" value="1"/>
</dbReference>
<feature type="domain" description="Carrier" evidence="5">
    <location>
        <begin position="956"/>
        <end position="1031"/>
    </location>
</feature>
<dbReference type="InterPro" id="IPR036736">
    <property type="entry name" value="ACP-like_sf"/>
</dbReference>
<proteinExistence type="inferred from homology"/>
<dbReference type="GO" id="GO:0044550">
    <property type="term" value="P:secondary metabolite biosynthetic process"/>
    <property type="evidence" value="ECO:0007669"/>
    <property type="project" value="UniProtKB-ARBA"/>
</dbReference>
<dbReference type="CDD" id="cd19543">
    <property type="entry name" value="DCL_NRPS"/>
    <property type="match status" value="1"/>
</dbReference>
<evidence type="ECO:0000256" key="3">
    <source>
        <dbReference type="ARBA" id="ARBA00022450"/>
    </source>
</evidence>
<sequence length="1046" mass="120305">MMNKPNNIENIYPLSPMQQGILFHALVTPEAGIYIPQICLTLEGYLNQLQFKQAWEKVLIRHPVLRTAFNWEKRDKPFQIVYQKVTLPWFEQDWRDYSSDEQKHLLQNFLEQDRQQSFDLKKPPLIRLNLIQISEEKYYLIWTQHHIILDGWSSGLVIKDVFALYQNQTLSHSQPYSEYIAWLNKQNQSEAQQFWQNKLKGFTTPTQLRIDRPSNTIGLDEQQISLPLTPFQTFTKQHQLTLNTLIQGTFAILLSHYSGNEDIVFGTTSAGRSSALMGIESMVGLFINTLPVRVETSHGESLIPWLQNIQTQQAEAFCYEYSSLLDIQQWSDLRAGISLFDSILVFENYPVDTSLTLQNQLMISEVNSVEWTSFPMTVLVSTGTELTIKIKYQCTHFYSDTITRILGHFQTLLEGIIINPEQRLAELPILTLNEQQLLKEWNNTEVDYPKNQCLHQKFEQQVKKTPNAIAVIFENQQLTYLELNHKANQLAHYLQNLGVKPDVLVGICLERSLEMIIGILGILKAGGAYVPIDPTYPIDRQSFMLKDAQISILLTHSDVVEMQNFASVPNQIICLDQDWEIISQYSNLNPLSNVKSEDEVYIIYTSGSTGKPKGVINTHQGLINRLVWMQETYQLSATDKILQKTSISFDVSVWEIFWPLREGSCLILAKPDGQKDRSYLIQLIIDQQITTLHFVPSMLQIFLDDSKIKDCQSLKRVICSGEALPIELQNRFFESLDAELHNLYGPTEAAIDVTYWSCQREQKYLSVPIGRPIANTQIYLLDKNAKLVSIGVTGEIHIGGDGLARGYYNRPDLTAEKFIPHPFEAGKRLYKTGDLARYLSDGKIEYLGRIDYQVKMRGFRIELGEIEAVLSEYPTVKDAIVLMLGEGENQYLVAYLLTDEKTLSVADLRNYLQEKLPYYMIPTDFVILEQFPLNLNGKLERKALPTINQISKNYITPRNYTEEKIAEIWQEVLKIDKIGVYDNFFEIGGNSLLAIRINSRLCQTFKLELPLRTLFEKTTIASLAERIEVMHMTFNQLSNNPYRTIG</sequence>
<dbReference type="FunFam" id="1.10.1200.10:FF:000005">
    <property type="entry name" value="Nonribosomal peptide synthetase 1"/>
    <property type="match status" value="1"/>
</dbReference>
<gene>
    <name evidence="6" type="ORF">C7H19_10645</name>
</gene>
<dbReference type="SUPFAM" id="SSF56801">
    <property type="entry name" value="Acetyl-CoA synthetase-like"/>
    <property type="match status" value="1"/>
</dbReference>
<dbReference type="FunFam" id="3.40.50.980:FF:000001">
    <property type="entry name" value="Non-ribosomal peptide synthetase"/>
    <property type="match status" value="1"/>
</dbReference>
<dbReference type="FunFam" id="2.30.38.10:FF:000001">
    <property type="entry name" value="Non-ribosomal peptide synthetase PvdI"/>
    <property type="match status" value="1"/>
</dbReference>
<dbReference type="Gene3D" id="2.30.38.10">
    <property type="entry name" value="Luciferase, Domain 3"/>
    <property type="match status" value="1"/>
</dbReference>
<evidence type="ECO:0000259" key="5">
    <source>
        <dbReference type="PROSITE" id="PS50075"/>
    </source>
</evidence>
<dbReference type="Gene3D" id="3.30.559.30">
    <property type="entry name" value="Nonribosomal peptide synthetase, condensation domain"/>
    <property type="match status" value="1"/>
</dbReference>
<dbReference type="OrthoDB" id="9765680at2"/>
<reference evidence="6 7" key="1">
    <citation type="submission" date="2018-03" db="EMBL/GenBank/DDBJ databases">
        <title>The ancient ancestry and fast evolution of plastids.</title>
        <authorList>
            <person name="Moore K.R."/>
            <person name="Magnabosco C."/>
            <person name="Momper L."/>
            <person name="Gold D.A."/>
            <person name="Bosak T."/>
            <person name="Fournier G.P."/>
        </authorList>
    </citation>
    <scope>NUCLEOTIDE SEQUENCE [LARGE SCALE GENOMIC DNA]</scope>
    <source>
        <strain evidence="6 7">CCALA 016</strain>
    </source>
</reference>
<evidence type="ECO:0000313" key="6">
    <source>
        <dbReference type="EMBL" id="PSF37376.1"/>
    </source>
</evidence>
<dbReference type="GO" id="GO:0043041">
    <property type="term" value="P:amino acid activation for nonribosomal peptide biosynthetic process"/>
    <property type="evidence" value="ECO:0007669"/>
    <property type="project" value="TreeGrafter"/>
</dbReference>
<name>A0A2T1LYB8_9CHRO</name>
<dbReference type="CDD" id="cd05930">
    <property type="entry name" value="A_NRPS"/>
    <property type="match status" value="1"/>
</dbReference>
<dbReference type="GO" id="GO:0008610">
    <property type="term" value="P:lipid biosynthetic process"/>
    <property type="evidence" value="ECO:0007669"/>
    <property type="project" value="UniProtKB-ARBA"/>
</dbReference>
<reference evidence="6 7" key="2">
    <citation type="submission" date="2018-03" db="EMBL/GenBank/DDBJ databases">
        <authorList>
            <person name="Keele B.F."/>
        </authorList>
    </citation>
    <scope>NUCLEOTIDE SEQUENCE [LARGE SCALE GENOMIC DNA]</scope>
    <source>
        <strain evidence="6 7">CCALA 016</strain>
    </source>
</reference>
<dbReference type="SUPFAM" id="SSF47336">
    <property type="entry name" value="ACP-like"/>
    <property type="match status" value="1"/>
</dbReference>
<dbReference type="FunFam" id="3.40.50.12780:FF:000012">
    <property type="entry name" value="Non-ribosomal peptide synthetase"/>
    <property type="match status" value="1"/>
</dbReference>
<evidence type="ECO:0000256" key="1">
    <source>
        <dbReference type="ARBA" id="ARBA00001957"/>
    </source>
</evidence>
<dbReference type="Gene3D" id="1.10.1200.10">
    <property type="entry name" value="ACP-like"/>
    <property type="match status" value="1"/>
</dbReference>
<dbReference type="PANTHER" id="PTHR45527">
    <property type="entry name" value="NONRIBOSOMAL PEPTIDE SYNTHETASE"/>
    <property type="match status" value="1"/>
</dbReference>
<evidence type="ECO:0000313" key="7">
    <source>
        <dbReference type="Proteomes" id="UP000239001"/>
    </source>
</evidence>
<dbReference type="PROSITE" id="PS50075">
    <property type="entry name" value="CARRIER"/>
    <property type="match status" value="1"/>
</dbReference>
<comment type="cofactor">
    <cofactor evidence="1">
        <name>pantetheine 4'-phosphate</name>
        <dbReference type="ChEBI" id="CHEBI:47942"/>
    </cofactor>
</comment>
<comment type="caution">
    <text evidence="6">The sequence shown here is derived from an EMBL/GenBank/DDBJ whole genome shotgun (WGS) entry which is preliminary data.</text>
</comment>
<dbReference type="Pfam" id="PF13193">
    <property type="entry name" value="AMP-binding_C"/>
    <property type="match status" value="1"/>
</dbReference>
<dbReference type="FunFam" id="3.40.50.980:FF:000002">
    <property type="entry name" value="Enterobactin synthetase component F"/>
    <property type="match status" value="1"/>
</dbReference>
<dbReference type="GO" id="GO:0005737">
    <property type="term" value="C:cytoplasm"/>
    <property type="evidence" value="ECO:0007669"/>
    <property type="project" value="TreeGrafter"/>
</dbReference>
<dbReference type="PANTHER" id="PTHR45527:SF1">
    <property type="entry name" value="FATTY ACID SYNTHASE"/>
    <property type="match status" value="1"/>
</dbReference>
<dbReference type="Pfam" id="PF00550">
    <property type="entry name" value="PP-binding"/>
    <property type="match status" value="1"/>
</dbReference>
<dbReference type="Gene3D" id="3.30.559.10">
    <property type="entry name" value="Chloramphenicol acetyltransferase-like domain"/>
    <property type="match status" value="1"/>
</dbReference>
<dbReference type="FunFam" id="3.30.300.30:FF:000010">
    <property type="entry name" value="Enterobactin synthetase component F"/>
    <property type="match status" value="1"/>
</dbReference>
<dbReference type="SUPFAM" id="SSF52777">
    <property type="entry name" value="CoA-dependent acyltransferases"/>
    <property type="match status" value="2"/>
</dbReference>
<keyword evidence="4" id="KW-0597">Phosphoprotein</keyword>
<dbReference type="InterPro" id="IPR010071">
    <property type="entry name" value="AA_adenyl_dom"/>
</dbReference>
<dbReference type="Gene3D" id="3.40.50.980">
    <property type="match status" value="2"/>
</dbReference>
<keyword evidence="7" id="KW-1185">Reference proteome</keyword>
<dbReference type="Pfam" id="PF00501">
    <property type="entry name" value="AMP-binding"/>
    <property type="match status" value="1"/>
</dbReference>
<dbReference type="Gene3D" id="3.30.300.30">
    <property type="match status" value="1"/>
</dbReference>
<dbReference type="InterPro" id="IPR000873">
    <property type="entry name" value="AMP-dep_synth/lig_dom"/>
</dbReference>
<dbReference type="PROSITE" id="PS00455">
    <property type="entry name" value="AMP_BINDING"/>
    <property type="match status" value="1"/>
</dbReference>
<dbReference type="Proteomes" id="UP000239001">
    <property type="component" value="Unassembled WGS sequence"/>
</dbReference>
<dbReference type="GO" id="GO:0031177">
    <property type="term" value="F:phosphopantetheine binding"/>
    <property type="evidence" value="ECO:0007669"/>
    <property type="project" value="TreeGrafter"/>
</dbReference>
<dbReference type="GO" id="GO:0003824">
    <property type="term" value="F:catalytic activity"/>
    <property type="evidence" value="ECO:0007669"/>
    <property type="project" value="InterPro"/>
</dbReference>
<comment type="similarity">
    <text evidence="2">Belongs to the ATP-dependent AMP-binding enzyme family.</text>
</comment>
<accession>A0A2T1LYB8</accession>
<dbReference type="InterPro" id="IPR020845">
    <property type="entry name" value="AMP-binding_CS"/>
</dbReference>
<dbReference type="InterPro" id="IPR025110">
    <property type="entry name" value="AMP-bd_C"/>
</dbReference>
<organism evidence="6 7">
    <name type="scientific">Aphanothece hegewaldii CCALA 016</name>
    <dbReference type="NCBI Taxonomy" id="2107694"/>
    <lineage>
        <taxon>Bacteria</taxon>
        <taxon>Bacillati</taxon>
        <taxon>Cyanobacteriota</taxon>
        <taxon>Cyanophyceae</taxon>
        <taxon>Oscillatoriophycideae</taxon>
        <taxon>Chroococcales</taxon>
        <taxon>Aphanothecaceae</taxon>
        <taxon>Aphanothece</taxon>
    </lineage>
</organism>
<dbReference type="InterPro" id="IPR045851">
    <property type="entry name" value="AMP-bd_C_sf"/>
</dbReference>
<dbReference type="AlphaFoldDB" id="A0A2T1LYB8"/>
<dbReference type="InterPro" id="IPR001242">
    <property type="entry name" value="Condensation_dom"/>
</dbReference>
<dbReference type="InterPro" id="IPR009081">
    <property type="entry name" value="PP-bd_ACP"/>
</dbReference>
<protein>
    <submittedName>
        <fullName evidence="6">Non-ribosomal peptide synthetase</fullName>
    </submittedName>
</protein>
<dbReference type="InterPro" id="IPR023213">
    <property type="entry name" value="CAT-like_dom_sf"/>
</dbReference>